<dbReference type="InterPro" id="IPR023796">
    <property type="entry name" value="Serpin_dom"/>
</dbReference>
<organism evidence="2 3">
    <name type="scientific">Flavobacterium suzhouense</name>
    <dbReference type="NCBI Taxonomy" id="1529638"/>
    <lineage>
        <taxon>Bacteria</taxon>
        <taxon>Pseudomonadati</taxon>
        <taxon>Bacteroidota</taxon>
        <taxon>Flavobacteriia</taxon>
        <taxon>Flavobacteriales</taxon>
        <taxon>Flavobacteriaceae</taxon>
        <taxon>Flavobacterium</taxon>
    </lineage>
</organism>
<evidence type="ECO:0000259" key="1">
    <source>
        <dbReference type="Pfam" id="PF00079"/>
    </source>
</evidence>
<reference evidence="3" key="1">
    <citation type="journal article" date="2019" name="Int. J. Syst. Evol. Microbiol.">
        <title>The Global Catalogue of Microorganisms (GCM) 10K type strain sequencing project: providing services to taxonomists for standard genome sequencing and annotation.</title>
        <authorList>
            <consortium name="The Broad Institute Genomics Platform"/>
            <consortium name="The Broad Institute Genome Sequencing Center for Infectious Disease"/>
            <person name="Wu L."/>
            <person name="Ma J."/>
        </authorList>
    </citation>
    <scope>NUCLEOTIDE SEQUENCE [LARGE SCALE GENOMIC DNA]</scope>
    <source>
        <strain evidence="3">KCTC 42107</strain>
    </source>
</reference>
<dbReference type="Proteomes" id="UP001597480">
    <property type="component" value="Unassembled WGS sequence"/>
</dbReference>
<keyword evidence="3" id="KW-1185">Reference proteome</keyword>
<protein>
    <submittedName>
        <fullName evidence="2">Serpin family protein</fullName>
    </submittedName>
</protein>
<dbReference type="PROSITE" id="PS51257">
    <property type="entry name" value="PROKAR_LIPOPROTEIN"/>
    <property type="match status" value="1"/>
</dbReference>
<gene>
    <name evidence="2" type="ORF">ACFSR3_01890</name>
</gene>
<dbReference type="Gene3D" id="2.30.39.10">
    <property type="entry name" value="Alpha-1-antitrypsin, domain 1"/>
    <property type="match status" value="1"/>
</dbReference>
<accession>A0ABW5NQT9</accession>
<proteinExistence type="predicted"/>
<dbReference type="EMBL" id="JBHUMD010000003">
    <property type="protein sequence ID" value="MFD2600795.1"/>
    <property type="molecule type" value="Genomic_DNA"/>
</dbReference>
<dbReference type="InterPro" id="IPR036186">
    <property type="entry name" value="Serpin_sf"/>
</dbReference>
<dbReference type="PROSITE" id="PS00284">
    <property type="entry name" value="SERPIN"/>
    <property type="match status" value="1"/>
</dbReference>
<dbReference type="SUPFAM" id="SSF56574">
    <property type="entry name" value="Serpins"/>
    <property type="match status" value="1"/>
</dbReference>
<dbReference type="InterPro" id="IPR042185">
    <property type="entry name" value="Serpin_sf_2"/>
</dbReference>
<feature type="domain" description="Serpin" evidence="1">
    <location>
        <begin position="168"/>
        <end position="328"/>
    </location>
</feature>
<evidence type="ECO:0000313" key="2">
    <source>
        <dbReference type="EMBL" id="MFD2600795.1"/>
    </source>
</evidence>
<dbReference type="InterPro" id="IPR023795">
    <property type="entry name" value="Serpin_CS"/>
</dbReference>
<dbReference type="RefSeq" id="WP_379819467.1">
    <property type="nucleotide sequence ID" value="NZ_JBHUMD010000003.1"/>
</dbReference>
<evidence type="ECO:0000313" key="3">
    <source>
        <dbReference type="Proteomes" id="UP001597480"/>
    </source>
</evidence>
<name>A0ABW5NQT9_9FLAO</name>
<sequence length="339" mass="39103">MKRLITLVFPLLLAGCAGERQFPEVKKLSAYKQTDFVMTPQSPLPNGKNAVYSATLLLAWDQVRAISENQLTIDKDQPELTLINNSQSYKNTLEKDEYTATTDLNIQQGRLNIFTEFSKSLPFVIKLKDHGKELKFKGEAVSTFGANEAECRQDIHLHDVIRIWYYNNDNDFAVILRPKDTDHLVVLYMPDEKSDNLQEIFDALNEKMEKAQEEKASGINSWKYDFGMEGDELLIPKFSFNIETDYKQLEGDGFVLQQQPYFIERATQRTAFILDEQGAEVESEAETVTVEEMPLAVIEEKPHPKKIHFNKPFLVMLKRVDSPNPYFAMWVENTELMKK</sequence>
<comment type="caution">
    <text evidence="2">The sequence shown here is derived from an EMBL/GenBank/DDBJ whole genome shotgun (WGS) entry which is preliminary data.</text>
</comment>
<dbReference type="Pfam" id="PF00079">
    <property type="entry name" value="Serpin"/>
    <property type="match status" value="1"/>
</dbReference>